<dbReference type="Proteomes" id="UP000233597">
    <property type="component" value="Unassembled WGS sequence"/>
</dbReference>
<dbReference type="InterPro" id="IPR020084">
    <property type="entry name" value="NUDIX_hydrolase_CS"/>
</dbReference>
<evidence type="ECO:0000313" key="8">
    <source>
        <dbReference type="EMBL" id="PKR50535.1"/>
    </source>
</evidence>
<comment type="cofactor">
    <cofactor evidence="1">
        <name>Mg(2+)</name>
        <dbReference type="ChEBI" id="CHEBI:18420"/>
    </cofactor>
</comment>
<dbReference type="InterPro" id="IPR015797">
    <property type="entry name" value="NUDIX_hydrolase-like_dom_sf"/>
</dbReference>
<dbReference type="GO" id="GO:0046872">
    <property type="term" value="F:metal ion binding"/>
    <property type="evidence" value="ECO:0007669"/>
    <property type="project" value="UniProtKB-KW"/>
</dbReference>
<reference evidence="8 9" key="1">
    <citation type="submission" date="2017-09" db="EMBL/GenBank/DDBJ databases">
        <title>Biodiversity and function of Thalassospira species in the particle-attached aromatic-hydrocarbon-degrading consortia from the surface seawater of the South China Sea.</title>
        <authorList>
            <person name="Dong C."/>
            <person name="Liu R."/>
            <person name="Shao Z."/>
        </authorList>
    </citation>
    <scope>NUCLEOTIDE SEQUENCE [LARGE SCALE GENOMIC DNA]</scope>
    <source>
        <strain evidence="8 9">CSC1P2</strain>
    </source>
</reference>
<dbReference type="SUPFAM" id="SSF55811">
    <property type="entry name" value="Nudix"/>
    <property type="match status" value="1"/>
</dbReference>
<dbReference type="GO" id="GO:0005737">
    <property type="term" value="C:cytoplasm"/>
    <property type="evidence" value="ECO:0007669"/>
    <property type="project" value="TreeGrafter"/>
</dbReference>
<dbReference type="PANTHER" id="PTHR43758">
    <property type="entry name" value="7,8-DIHYDRO-8-OXOGUANINE TRIPHOSPHATASE"/>
    <property type="match status" value="1"/>
</dbReference>
<proteinExistence type="inferred from homology"/>
<evidence type="ECO:0000259" key="7">
    <source>
        <dbReference type="PROSITE" id="PS51462"/>
    </source>
</evidence>
<evidence type="ECO:0000256" key="3">
    <source>
        <dbReference type="ARBA" id="ARBA00022723"/>
    </source>
</evidence>
<dbReference type="InterPro" id="IPR020476">
    <property type="entry name" value="Nudix_hydrolase"/>
</dbReference>
<dbReference type="PROSITE" id="PS00893">
    <property type="entry name" value="NUDIX_BOX"/>
    <property type="match status" value="1"/>
</dbReference>
<dbReference type="AlphaFoldDB" id="A0A2N3KJ17"/>
<dbReference type="RefSeq" id="WP_101269996.1">
    <property type="nucleotide sequence ID" value="NZ_NWTK01000016.1"/>
</dbReference>
<organism evidence="8 9">
    <name type="scientific">Thalassospira marina</name>
    <dbReference type="NCBI Taxonomy" id="2048283"/>
    <lineage>
        <taxon>Bacteria</taxon>
        <taxon>Pseudomonadati</taxon>
        <taxon>Pseudomonadota</taxon>
        <taxon>Alphaproteobacteria</taxon>
        <taxon>Rhodospirillales</taxon>
        <taxon>Thalassospiraceae</taxon>
        <taxon>Thalassospira</taxon>
    </lineage>
</organism>
<evidence type="ECO:0000256" key="1">
    <source>
        <dbReference type="ARBA" id="ARBA00001946"/>
    </source>
</evidence>
<dbReference type="PROSITE" id="PS51462">
    <property type="entry name" value="NUDIX"/>
    <property type="match status" value="1"/>
</dbReference>
<keyword evidence="3" id="KW-0479">Metal-binding</keyword>
<dbReference type="InterPro" id="IPR000086">
    <property type="entry name" value="NUDIX_hydrolase_dom"/>
</dbReference>
<dbReference type="EMBL" id="NWTK01000016">
    <property type="protein sequence ID" value="PKR50535.1"/>
    <property type="molecule type" value="Genomic_DNA"/>
</dbReference>
<evidence type="ECO:0000256" key="4">
    <source>
        <dbReference type="ARBA" id="ARBA00022801"/>
    </source>
</evidence>
<comment type="caution">
    <text evidence="8">The sequence shown here is derived from an EMBL/GenBank/DDBJ whole genome shotgun (WGS) entry which is preliminary data.</text>
</comment>
<protein>
    <submittedName>
        <fullName evidence="8">DNA mismatch repair protein MutT</fullName>
    </submittedName>
</protein>
<evidence type="ECO:0000256" key="2">
    <source>
        <dbReference type="ARBA" id="ARBA00005582"/>
    </source>
</evidence>
<dbReference type="OrthoDB" id="9801098at2"/>
<evidence type="ECO:0000313" key="9">
    <source>
        <dbReference type="Proteomes" id="UP000233597"/>
    </source>
</evidence>
<dbReference type="PANTHER" id="PTHR43758:SF2">
    <property type="entry name" value="OXIDIZED PURINE NUCLEOSIDE TRIPHOSPHATE HYDROLASE"/>
    <property type="match status" value="1"/>
</dbReference>
<dbReference type="Pfam" id="PF00293">
    <property type="entry name" value="NUDIX"/>
    <property type="match status" value="1"/>
</dbReference>
<dbReference type="PRINTS" id="PR00502">
    <property type="entry name" value="NUDIXFAMILY"/>
</dbReference>
<dbReference type="GO" id="GO:0042262">
    <property type="term" value="P:DNA protection"/>
    <property type="evidence" value="ECO:0007669"/>
    <property type="project" value="TreeGrafter"/>
</dbReference>
<dbReference type="CDD" id="cd04690">
    <property type="entry name" value="NUDIX_Hydrolase"/>
    <property type="match status" value="1"/>
</dbReference>
<sequence length="142" mass="15734">MSKTIETVNWVLQEGGRTLSVRTHGRDRFYLPGGKIDAGETALNALKREIREELGVELKASSICEIGVFTGHGHHQPDGTIVRMTCFHAEYSGTLEPSREIAEMRWLGQDERHLMAPMGQKITAHLAGMENSHAEGQAIRPS</sequence>
<feature type="domain" description="Nudix hydrolase" evidence="7">
    <location>
        <begin position="2"/>
        <end position="130"/>
    </location>
</feature>
<evidence type="ECO:0000256" key="6">
    <source>
        <dbReference type="RuleBase" id="RU003476"/>
    </source>
</evidence>
<name>A0A2N3KJ17_9PROT</name>
<comment type="similarity">
    <text evidence="2 6">Belongs to the Nudix hydrolase family.</text>
</comment>
<keyword evidence="5" id="KW-0460">Magnesium</keyword>
<gene>
    <name evidence="8" type="ORF">COO20_20550</name>
</gene>
<evidence type="ECO:0000256" key="5">
    <source>
        <dbReference type="ARBA" id="ARBA00022842"/>
    </source>
</evidence>
<dbReference type="GO" id="GO:0008413">
    <property type="term" value="F:8-oxo-7,8-dihydroguanosine triphosphate pyrophosphatase activity"/>
    <property type="evidence" value="ECO:0007669"/>
    <property type="project" value="TreeGrafter"/>
</dbReference>
<keyword evidence="4 6" id="KW-0378">Hydrolase</keyword>
<dbReference type="Gene3D" id="3.90.79.10">
    <property type="entry name" value="Nucleoside Triphosphate Pyrophosphohydrolase"/>
    <property type="match status" value="1"/>
</dbReference>
<accession>A0A2N3KJ17</accession>